<comment type="similarity">
    <text evidence="1">Belongs to the helicase family.</text>
</comment>
<comment type="cofactor">
    <cofactor evidence="1">
        <name>Mg(2+)</name>
        <dbReference type="ChEBI" id="CHEBI:18420"/>
    </cofactor>
</comment>
<dbReference type="GO" id="GO:0016787">
    <property type="term" value="F:hydrolase activity"/>
    <property type="evidence" value="ECO:0007669"/>
    <property type="project" value="UniProtKB-KW"/>
</dbReference>
<keyword evidence="1" id="KW-0347">Helicase</keyword>
<evidence type="ECO:0000313" key="3">
    <source>
        <dbReference type="EMBL" id="VFU48408.1"/>
    </source>
</evidence>
<dbReference type="GO" id="GO:0006310">
    <property type="term" value="P:DNA recombination"/>
    <property type="evidence" value="ECO:0007669"/>
    <property type="project" value="UniProtKB-KW"/>
</dbReference>
<dbReference type="InterPro" id="IPR010285">
    <property type="entry name" value="DNA_helicase_pif1-like_DEAD"/>
</dbReference>
<sequence length="210" mass="23979">MLKGDVQGSSTGKIILPSSVTGIPRYMVNNYQDAMAICRAYEIQDLLYTCTEIQRELNKSRAYKSEDKPDIITRVFISKLLDMLKFIKSAPFWPKQLLVMQSSQFISFVLSFVKKLLILLKNCRNVHAIEFQKRVASSGIASLLLPNGRTAHSRFKIPLSIDESSTCAIKKNTHLSSLLQKTSLIVFIPRIIFPINEIRCLLLLKRRQFL</sequence>
<comment type="catalytic activity">
    <reaction evidence="1">
        <text>ATP + H2O = ADP + phosphate + H(+)</text>
        <dbReference type="Rhea" id="RHEA:13065"/>
        <dbReference type="ChEBI" id="CHEBI:15377"/>
        <dbReference type="ChEBI" id="CHEBI:15378"/>
        <dbReference type="ChEBI" id="CHEBI:30616"/>
        <dbReference type="ChEBI" id="CHEBI:43474"/>
        <dbReference type="ChEBI" id="CHEBI:456216"/>
        <dbReference type="EC" id="5.6.2.3"/>
    </reaction>
</comment>
<dbReference type="GO" id="GO:0006281">
    <property type="term" value="P:DNA repair"/>
    <property type="evidence" value="ECO:0007669"/>
    <property type="project" value="UniProtKB-KW"/>
</dbReference>
<keyword evidence="1" id="KW-0378">Hydrolase</keyword>
<keyword evidence="1" id="KW-0547">Nucleotide-binding</keyword>
<organism evidence="3">
    <name type="scientific">Salix viminalis</name>
    <name type="common">Common osier</name>
    <name type="synonym">Basket willow</name>
    <dbReference type="NCBI Taxonomy" id="40686"/>
    <lineage>
        <taxon>Eukaryota</taxon>
        <taxon>Viridiplantae</taxon>
        <taxon>Streptophyta</taxon>
        <taxon>Embryophyta</taxon>
        <taxon>Tracheophyta</taxon>
        <taxon>Spermatophyta</taxon>
        <taxon>Magnoliopsida</taxon>
        <taxon>eudicotyledons</taxon>
        <taxon>Gunneridae</taxon>
        <taxon>Pentapetalae</taxon>
        <taxon>rosids</taxon>
        <taxon>fabids</taxon>
        <taxon>Malpighiales</taxon>
        <taxon>Salicaceae</taxon>
        <taxon>Saliceae</taxon>
        <taxon>Salix</taxon>
    </lineage>
</organism>
<dbReference type="GO" id="GO:0043139">
    <property type="term" value="F:5'-3' DNA helicase activity"/>
    <property type="evidence" value="ECO:0007669"/>
    <property type="project" value="UniProtKB-EC"/>
</dbReference>
<protein>
    <recommendedName>
        <fullName evidence="1">ATP-dependent DNA helicase</fullName>
        <ecNumber evidence="1">5.6.2.3</ecNumber>
    </recommendedName>
</protein>
<dbReference type="GO" id="GO:0005524">
    <property type="term" value="F:ATP binding"/>
    <property type="evidence" value="ECO:0007669"/>
    <property type="project" value="UniProtKB-KW"/>
</dbReference>
<dbReference type="GO" id="GO:0000723">
    <property type="term" value="P:telomere maintenance"/>
    <property type="evidence" value="ECO:0007669"/>
    <property type="project" value="InterPro"/>
</dbReference>
<accession>A0A6N2M4E8</accession>
<dbReference type="PANTHER" id="PTHR10492">
    <property type="match status" value="1"/>
</dbReference>
<dbReference type="Pfam" id="PF05970">
    <property type="entry name" value="PIF1"/>
    <property type="match status" value="1"/>
</dbReference>
<name>A0A6N2M4E8_SALVM</name>
<reference evidence="3" key="1">
    <citation type="submission" date="2019-03" db="EMBL/GenBank/DDBJ databases">
        <authorList>
            <person name="Mank J."/>
            <person name="Almeida P."/>
        </authorList>
    </citation>
    <scope>NUCLEOTIDE SEQUENCE</scope>
    <source>
        <strain evidence="3">78183</strain>
    </source>
</reference>
<keyword evidence="1" id="KW-0227">DNA damage</keyword>
<keyword evidence="1" id="KW-0234">DNA repair</keyword>
<gene>
    <name evidence="3" type="ORF">SVIM_LOCUS316805</name>
</gene>
<evidence type="ECO:0000259" key="2">
    <source>
        <dbReference type="Pfam" id="PF05970"/>
    </source>
</evidence>
<keyword evidence="1" id="KW-0067">ATP-binding</keyword>
<proteinExistence type="inferred from homology"/>
<feature type="domain" description="DNA helicase Pif1-like DEAD-box helicase" evidence="2">
    <location>
        <begin position="134"/>
        <end position="187"/>
    </location>
</feature>
<keyword evidence="1" id="KW-0233">DNA recombination</keyword>
<dbReference type="AlphaFoldDB" id="A0A6N2M4E8"/>
<evidence type="ECO:0000256" key="1">
    <source>
        <dbReference type="RuleBase" id="RU363044"/>
    </source>
</evidence>
<dbReference type="EMBL" id="CAADRP010001696">
    <property type="protein sequence ID" value="VFU48408.1"/>
    <property type="molecule type" value="Genomic_DNA"/>
</dbReference>
<dbReference type="EC" id="5.6.2.3" evidence="1"/>
<dbReference type="PANTHER" id="PTHR10492:SF57">
    <property type="entry name" value="ATP-DEPENDENT DNA HELICASE"/>
    <property type="match status" value="1"/>
</dbReference>